<dbReference type="PANTHER" id="PTHR12542">
    <property type="entry name" value="EXOCYST COMPLEX PROTEIN EXO70"/>
    <property type="match status" value="1"/>
</dbReference>
<dbReference type="PANTHER" id="PTHR12542:SF41">
    <property type="entry name" value="EXOCYST COMPLEX COMPONENT 7"/>
    <property type="match status" value="1"/>
</dbReference>
<gene>
    <name evidence="9" type="primary">EXOC7</name>
</gene>
<dbReference type="CTD" id="23265"/>
<accession>A0A674GP71</accession>
<dbReference type="Ensembl" id="ENSTGUT00000029946.1">
    <property type="protein sequence ID" value="ENSTGUP00000024484.1"/>
    <property type="gene ID" value="ENSTGUG00000008021.2"/>
</dbReference>
<dbReference type="SUPFAM" id="SSF74788">
    <property type="entry name" value="Cullin repeat-like"/>
    <property type="match status" value="1"/>
</dbReference>
<dbReference type="Pfam" id="PF03081">
    <property type="entry name" value="Exo70_C"/>
    <property type="match status" value="1"/>
</dbReference>
<evidence type="ECO:0000313" key="9">
    <source>
        <dbReference type="Ensembl" id="ENSTGUP00000024484.1"/>
    </source>
</evidence>
<evidence type="ECO:0000256" key="7">
    <source>
        <dbReference type="SAM" id="MobiDB-lite"/>
    </source>
</evidence>
<name>A0A674GP71_TAEGU</name>
<evidence type="ECO:0000256" key="1">
    <source>
        <dbReference type="ARBA" id="ARBA00006756"/>
    </source>
</evidence>
<feature type="coiled-coil region" evidence="6">
    <location>
        <begin position="4"/>
        <end position="31"/>
    </location>
</feature>
<evidence type="ECO:0000256" key="4">
    <source>
        <dbReference type="ARBA" id="ARBA00026169"/>
    </source>
</evidence>
<keyword evidence="6" id="KW-0175">Coiled coil</keyword>
<evidence type="ECO:0000256" key="5">
    <source>
        <dbReference type="RuleBase" id="RU365026"/>
    </source>
</evidence>
<organism evidence="9 10">
    <name type="scientific">Taeniopygia guttata</name>
    <name type="common">Zebra finch</name>
    <name type="synonym">Poephila guttata</name>
    <dbReference type="NCBI Taxonomy" id="59729"/>
    <lineage>
        <taxon>Eukaryota</taxon>
        <taxon>Metazoa</taxon>
        <taxon>Chordata</taxon>
        <taxon>Craniata</taxon>
        <taxon>Vertebrata</taxon>
        <taxon>Euteleostomi</taxon>
        <taxon>Archelosauria</taxon>
        <taxon>Archosauria</taxon>
        <taxon>Dinosauria</taxon>
        <taxon>Saurischia</taxon>
        <taxon>Theropoda</taxon>
        <taxon>Coelurosauria</taxon>
        <taxon>Aves</taxon>
        <taxon>Neognathae</taxon>
        <taxon>Neoaves</taxon>
        <taxon>Telluraves</taxon>
        <taxon>Australaves</taxon>
        <taxon>Passeriformes</taxon>
        <taxon>Passeroidea</taxon>
        <taxon>Estrildidae</taxon>
        <taxon>Estrildinae</taxon>
        <taxon>Taeniopygia</taxon>
    </lineage>
</organism>
<dbReference type="GO" id="GO:0000145">
    <property type="term" value="C:exocyst"/>
    <property type="evidence" value="ECO:0007669"/>
    <property type="project" value="InterPro"/>
</dbReference>
<feature type="domain" description="Exocyst complex subunit Exo70 C-terminal" evidence="8">
    <location>
        <begin position="282"/>
        <end position="646"/>
    </location>
</feature>
<keyword evidence="10" id="KW-1185">Reference proteome</keyword>
<dbReference type="Gene3D" id="1.20.1280.170">
    <property type="entry name" value="Exocyst complex component Exo70"/>
    <property type="match status" value="1"/>
</dbReference>
<comment type="function">
    <text evidence="5">Component of the exocyst complex involved in the docking of exocytic vesicles with fusion sites on the plasma membrane.</text>
</comment>
<evidence type="ECO:0000313" key="10">
    <source>
        <dbReference type="Proteomes" id="UP000007754"/>
    </source>
</evidence>
<feature type="region of interest" description="Disordered" evidence="7">
    <location>
        <begin position="238"/>
        <end position="268"/>
    </location>
</feature>
<comment type="similarity">
    <text evidence="1 5">Belongs to the EXO70 family.</text>
</comment>
<keyword evidence="3 5" id="KW-0268">Exocytosis</keyword>
<dbReference type="AlphaFoldDB" id="A0A674GP71"/>
<evidence type="ECO:0000256" key="2">
    <source>
        <dbReference type="ARBA" id="ARBA00022448"/>
    </source>
</evidence>
<dbReference type="InterPro" id="IPR046364">
    <property type="entry name" value="Exo70_C"/>
</dbReference>
<sequence length="653" mass="75230">MIPSEEVSARRREIEDKLKQEEETLSFIKESLEKSDQLTKNMVSILSSFESRLMKLENSIIPVHKQTENLQRLQENVEKTLSCLDHVISYYHVAKDTEKIIKEGPTGRLEEYLNCMDKIQKAVEYFQDNNPDSPELNRVKSLFERGKESLESEFRSLMTRHTKPVPPILILDLISGDEEMDTQEEMSLEHLPESVLHDIIRISGWLVENGRNQDFMTVYFQIRSVQLDRSIKGLKDHFRKNSSSSGVPYSPAIQNKRKDTPTKKPIKRPGRDDVFDIEIDAYIHCVSAFVKLAQSEYQLLTEIVPEHHQKKTFDSLIQESLDNLIMEGDNIVSAARKAIIRHDYSAVLTIFPILKHLKQMKPEFDQVLQGTAAGTKNKLPGLITSMETTGAKALEEFADNIKNDPDKEYNMPKDGTVHELTSNAILFLQQLLDFQETAGAMLASQETSSSASSYSSEFSRRLLSTYICKVLGNLQLNLLSKSKVYEDPALSAIFLHNNYNYILKSLEKSELIQLVAVTQKTAERSYRELIEQQIQTYQRSWLKVTDYISERNLPVFQPGVKLKDKERQMIKERFKGFNDGLEELCKIQKAWAIPDMEQRDKIRRAQKTIVKETYGAFLNRFGNVPFTKNPEKYIKYQVDQVGEMIEKLFDTSA</sequence>
<proteinExistence type="inferred from homology"/>
<reference evidence="9" key="2">
    <citation type="submission" date="2025-08" db="UniProtKB">
        <authorList>
            <consortium name="Ensembl"/>
        </authorList>
    </citation>
    <scope>IDENTIFICATION</scope>
</reference>
<dbReference type="GO" id="GO:0015031">
    <property type="term" value="P:protein transport"/>
    <property type="evidence" value="ECO:0007669"/>
    <property type="project" value="UniProtKB-KW"/>
</dbReference>
<dbReference type="GO" id="GO:0005546">
    <property type="term" value="F:phosphatidylinositol-4,5-bisphosphate binding"/>
    <property type="evidence" value="ECO:0007669"/>
    <property type="project" value="InterPro"/>
</dbReference>
<dbReference type="Proteomes" id="UP000007754">
    <property type="component" value="Chromosome 18"/>
</dbReference>
<evidence type="ECO:0000256" key="3">
    <source>
        <dbReference type="ARBA" id="ARBA00022483"/>
    </source>
</evidence>
<protein>
    <recommendedName>
        <fullName evidence="4 5">Exocyst complex component 7</fullName>
    </recommendedName>
    <alternativeName>
        <fullName evidence="5">Exocyst complex component Exo70</fullName>
    </alternativeName>
</protein>
<reference evidence="9 10" key="1">
    <citation type="journal article" date="2010" name="Nature">
        <title>The genome of a songbird.</title>
        <authorList>
            <person name="Warren W.C."/>
            <person name="Clayton D.F."/>
            <person name="Ellegren H."/>
            <person name="Arnold A.P."/>
            <person name="Hillier L.W."/>
            <person name="Kunstner A."/>
            <person name="Searle S."/>
            <person name="White S."/>
            <person name="Vilella A.J."/>
            <person name="Fairley S."/>
            <person name="Heger A."/>
            <person name="Kong L."/>
            <person name="Ponting C.P."/>
            <person name="Jarvis E.D."/>
            <person name="Mello C.V."/>
            <person name="Minx P."/>
            <person name="Lovell P."/>
            <person name="Velho T.A."/>
            <person name="Ferris M."/>
            <person name="Balakrishnan C.N."/>
            <person name="Sinha S."/>
            <person name="Blatti C."/>
            <person name="London S.E."/>
            <person name="Li Y."/>
            <person name="Lin Y.C."/>
            <person name="George J."/>
            <person name="Sweedler J."/>
            <person name="Southey B."/>
            <person name="Gunaratne P."/>
            <person name="Watson M."/>
            <person name="Nam K."/>
            <person name="Backstrom N."/>
            <person name="Smeds L."/>
            <person name="Nabholz B."/>
            <person name="Itoh Y."/>
            <person name="Whitney O."/>
            <person name="Pfenning A.R."/>
            <person name="Howard J."/>
            <person name="Volker M."/>
            <person name="Skinner B.M."/>
            <person name="Griffin D.K."/>
            <person name="Ye L."/>
            <person name="McLaren W.M."/>
            <person name="Flicek P."/>
            <person name="Quesada V."/>
            <person name="Velasco G."/>
            <person name="Lopez-Otin C."/>
            <person name="Puente X.S."/>
            <person name="Olender T."/>
            <person name="Lancet D."/>
            <person name="Smit A.F."/>
            <person name="Hubley R."/>
            <person name="Konkel M.K."/>
            <person name="Walker J.A."/>
            <person name="Batzer M.A."/>
            <person name="Gu W."/>
            <person name="Pollock D.D."/>
            <person name="Chen L."/>
            <person name="Cheng Z."/>
            <person name="Eichler E.E."/>
            <person name="Stapley J."/>
            <person name="Slate J."/>
            <person name="Ekblom R."/>
            <person name="Birkhead T."/>
            <person name="Burke T."/>
            <person name="Burt D."/>
            <person name="Scharff C."/>
            <person name="Adam I."/>
            <person name="Richard H."/>
            <person name="Sultan M."/>
            <person name="Soldatov A."/>
            <person name="Lehrach H."/>
            <person name="Edwards S.V."/>
            <person name="Yang S.P."/>
            <person name="Li X."/>
            <person name="Graves T."/>
            <person name="Fulton L."/>
            <person name="Nelson J."/>
            <person name="Chinwalla A."/>
            <person name="Hou S."/>
            <person name="Mardis E.R."/>
            <person name="Wilson R.K."/>
        </authorList>
    </citation>
    <scope>NUCLEOTIDE SEQUENCE [LARGE SCALE GENOMIC DNA]</scope>
</reference>
<keyword evidence="5" id="KW-0653">Protein transport</keyword>
<evidence type="ECO:0000259" key="8">
    <source>
        <dbReference type="Pfam" id="PF03081"/>
    </source>
</evidence>
<dbReference type="GeneTree" id="ENSGT00390000003595"/>
<reference evidence="9" key="3">
    <citation type="submission" date="2025-09" db="UniProtKB">
        <authorList>
            <consortium name="Ensembl"/>
        </authorList>
    </citation>
    <scope>IDENTIFICATION</scope>
</reference>
<dbReference type="Pfam" id="PF20669">
    <property type="entry name" value="Exo70_N"/>
    <property type="match status" value="1"/>
</dbReference>
<dbReference type="InterPro" id="IPR004140">
    <property type="entry name" value="Exo70"/>
</dbReference>
<dbReference type="GO" id="GO:0006887">
    <property type="term" value="P:exocytosis"/>
    <property type="evidence" value="ECO:0007669"/>
    <property type="project" value="UniProtKB-KW"/>
</dbReference>
<dbReference type="InterPro" id="IPR016159">
    <property type="entry name" value="Cullin_repeat-like_dom_sf"/>
</dbReference>
<evidence type="ECO:0000256" key="6">
    <source>
        <dbReference type="SAM" id="Coils"/>
    </source>
</evidence>
<keyword evidence="2 5" id="KW-0813">Transport</keyword>